<dbReference type="SUPFAM" id="SSF56436">
    <property type="entry name" value="C-type lectin-like"/>
    <property type="match status" value="1"/>
</dbReference>
<comment type="caution">
    <text evidence="2">The sequence shown here is derived from an EMBL/GenBank/DDBJ whole genome shotgun (WGS) entry which is preliminary data.</text>
</comment>
<accession>A0A9J6BB37</accession>
<organism evidence="2 3">
    <name type="scientific">Polypedilum vanderplanki</name>
    <name type="common">Sleeping chironomid midge</name>
    <dbReference type="NCBI Taxonomy" id="319348"/>
    <lineage>
        <taxon>Eukaryota</taxon>
        <taxon>Metazoa</taxon>
        <taxon>Ecdysozoa</taxon>
        <taxon>Arthropoda</taxon>
        <taxon>Hexapoda</taxon>
        <taxon>Insecta</taxon>
        <taxon>Pterygota</taxon>
        <taxon>Neoptera</taxon>
        <taxon>Endopterygota</taxon>
        <taxon>Diptera</taxon>
        <taxon>Nematocera</taxon>
        <taxon>Chironomoidea</taxon>
        <taxon>Chironomidae</taxon>
        <taxon>Chironominae</taxon>
        <taxon>Polypedilum</taxon>
        <taxon>Polypedilum</taxon>
    </lineage>
</organism>
<feature type="region of interest" description="Disordered" evidence="1">
    <location>
        <begin position="1"/>
        <end position="21"/>
    </location>
</feature>
<dbReference type="CDD" id="cd00037">
    <property type="entry name" value="CLECT"/>
    <property type="match status" value="1"/>
</dbReference>
<keyword evidence="3" id="KW-1185">Reference proteome</keyword>
<sequence>MAITSTITTTSKTPLATTPLTPTTTTTTLTPILSECATIFPLIGANGRTLSSVCLVIASQNQKGAVEACKAYRMTLFTITSEDELKALINTATIALRPVYEYWISGLKSESNYVDSNSNAILNTNFYNIDIQVLEIALFLQEMKLLLKFLLRTVIFQIYLIFVNIE</sequence>
<dbReference type="Proteomes" id="UP001107558">
    <property type="component" value="Chromosome 4"/>
</dbReference>
<name>A0A9J6BB37_POLVA</name>
<protein>
    <submittedName>
        <fullName evidence="2">Uncharacterized protein</fullName>
    </submittedName>
</protein>
<evidence type="ECO:0000313" key="2">
    <source>
        <dbReference type="EMBL" id="KAG5666906.1"/>
    </source>
</evidence>
<evidence type="ECO:0000256" key="1">
    <source>
        <dbReference type="SAM" id="MobiDB-lite"/>
    </source>
</evidence>
<proteinExistence type="predicted"/>
<dbReference type="InterPro" id="IPR016187">
    <property type="entry name" value="CTDL_fold"/>
</dbReference>
<dbReference type="EMBL" id="JADBJN010000004">
    <property type="protein sequence ID" value="KAG5666906.1"/>
    <property type="molecule type" value="Genomic_DNA"/>
</dbReference>
<gene>
    <name evidence="2" type="ORF">PVAND_014913</name>
</gene>
<dbReference type="AlphaFoldDB" id="A0A9J6BB37"/>
<evidence type="ECO:0000313" key="3">
    <source>
        <dbReference type="Proteomes" id="UP001107558"/>
    </source>
</evidence>
<reference evidence="2" key="1">
    <citation type="submission" date="2021-03" db="EMBL/GenBank/DDBJ databases">
        <title>Chromosome level genome of the anhydrobiotic midge Polypedilum vanderplanki.</title>
        <authorList>
            <person name="Yoshida Y."/>
            <person name="Kikawada T."/>
            <person name="Gusev O."/>
        </authorList>
    </citation>
    <scope>NUCLEOTIDE SEQUENCE</scope>
    <source>
        <strain evidence="2">NIAS01</strain>
        <tissue evidence="2">Whole body or cell culture</tissue>
    </source>
</reference>